<name>A0A8C0D2U8_BALMU</name>
<organism evidence="1">
    <name type="scientific">Balaenoptera musculus</name>
    <name type="common">Blue whale</name>
    <dbReference type="NCBI Taxonomy" id="9771"/>
    <lineage>
        <taxon>Eukaryota</taxon>
        <taxon>Metazoa</taxon>
        <taxon>Chordata</taxon>
        <taxon>Craniata</taxon>
        <taxon>Vertebrata</taxon>
        <taxon>Euteleostomi</taxon>
        <taxon>Mammalia</taxon>
        <taxon>Eutheria</taxon>
        <taxon>Laurasiatheria</taxon>
        <taxon>Artiodactyla</taxon>
        <taxon>Whippomorpha</taxon>
        <taxon>Cetacea</taxon>
        <taxon>Mysticeti</taxon>
        <taxon>Balaenopteridae</taxon>
        <taxon>Balaenoptera</taxon>
    </lineage>
</organism>
<dbReference type="Ensembl" id="ENSBMST00010015482.1">
    <property type="protein sequence ID" value="ENSBMSP00010013955.1"/>
    <property type="gene ID" value="ENSBMSG00010010206.1"/>
</dbReference>
<accession>A0A8C0D2U8</accession>
<sequence>MSACGEGGEGSLYCSLLGIWSRSTVDRLQVVFGLGCNKGLSLCSKDVAGPLLEK</sequence>
<protein>
    <submittedName>
        <fullName evidence="1">Uncharacterized protein</fullName>
    </submittedName>
</protein>
<proteinExistence type="predicted"/>
<dbReference type="AlphaFoldDB" id="A0A8C0D2U8"/>
<reference evidence="1" key="1">
    <citation type="submission" date="2023-09" db="UniProtKB">
        <authorList>
            <consortium name="Ensembl"/>
        </authorList>
    </citation>
    <scope>IDENTIFICATION</scope>
</reference>
<evidence type="ECO:0000313" key="1">
    <source>
        <dbReference type="Ensembl" id="ENSBMSP00010013955.1"/>
    </source>
</evidence>